<keyword evidence="2 5" id="KW-0418">Kinase</keyword>
<dbReference type="GO" id="GO:0016020">
    <property type="term" value="C:membrane"/>
    <property type="evidence" value="ECO:0007669"/>
    <property type="project" value="InterPro"/>
</dbReference>
<sequence length="374" mass="42838">MIDIKELDKIVKNTLTVIETSKSQIFDIYEAARNEMESVKKDVERIKQQTVNIIFSVDELEKRERRARLRLMEVSRNFKVYTEEDIKTAYDEAKMLQVELAVAREQEQNLRRQRDELEIRLKTLKETVEKAENLVAQVGAVLGYLGNEMGGVVTKIESLQQSQIFGAKIIKAQEEERRRVAREIHDGPAQAMANVVFRAEVCERLVDIDVERCKNELGDLREQVRSCLKETRKIIFDLRPMTLDDLGLVPTVKRFLDTMKERTAIDTNIRVLGEEKRLDSYVEIGLFRIIQEALNNVEKHAAATSIWVAIEFMPAFILASVEDDGQGFDHVETSGSESFGLLGMRERMNLLHGELSIKSAKGKGTKVMIKVPLR</sequence>
<dbReference type="Pfam" id="PF02518">
    <property type="entry name" value="HATPase_c"/>
    <property type="match status" value="1"/>
</dbReference>
<proteinExistence type="predicted"/>
<dbReference type="EMBL" id="VSSQ01000044">
    <property type="protein sequence ID" value="MPL69036.1"/>
    <property type="molecule type" value="Genomic_DNA"/>
</dbReference>
<dbReference type="GO" id="GO:0000155">
    <property type="term" value="F:phosphorelay sensor kinase activity"/>
    <property type="evidence" value="ECO:0007669"/>
    <property type="project" value="InterPro"/>
</dbReference>
<dbReference type="PANTHER" id="PTHR24421">
    <property type="entry name" value="NITRATE/NITRITE SENSOR PROTEIN NARX-RELATED"/>
    <property type="match status" value="1"/>
</dbReference>
<evidence type="ECO:0000313" key="5">
    <source>
        <dbReference type="EMBL" id="MPL69036.1"/>
    </source>
</evidence>
<dbReference type="PIRSF" id="PIRSF003169">
    <property type="entry name" value="STHK_DegS"/>
    <property type="match status" value="1"/>
</dbReference>
<gene>
    <name evidence="5" type="primary">degS_1</name>
    <name evidence="5" type="ORF">SDC9_14769</name>
</gene>
<comment type="caution">
    <text evidence="5">The sequence shown here is derived from an EMBL/GenBank/DDBJ whole genome shotgun (WGS) entry which is preliminary data.</text>
</comment>
<dbReference type="GO" id="GO:0046983">
    <property type="term" value="F:protein dimerization activity"/>
    <property type="evidence" value="ECO:0007669"/>
    <property type="project" value="InterPro"/>
</dbReference>
<dbReference type="CDD" id="cd16917">
    <property type="entry name" value="HATPase_UhpB-NarQ-NarX-like"/>
    <property type="match status" value="1"/>
</dbReference>
<dbReference type="Pfam" id="PF07730">
    <property type="entry name" value="HisKA_3"/>
    <property type="match status" value="1"/>
</dbReference>
<dbReference type="Gene3D" id="3.30.565.10">
    <property type="entry name" value="Histidine kinase-like ATPase, C-terminal domain"/>
    <property type="match status" value="1"/>
</dbReference>
<evidence type="ECO:0000256" key="3">
    <source>
        <dbReference type="SAM" id="Coils"/>
    </source>
</evidence>
<dbReference type="PANTHER" id="PTHR24421:SF55">
    <property type="entry name" value="SENSOR HISTIDINE KINASE YDFH"/>
    <property type="match status" value="1"/>
</dbReference>
<organism evidence="5">
    <name type="scientific">bioreactor metagenome</name>
    <dbReference type="NCBI Taxonomy" id="1076179"/>
    <lineage>
        <taxon>unclassified sequences</taxon>
        <taxon>metagenomes</taxon>
        <taxon>ecological metagenomes</taxon>
    </lineage>
</organism>
<accession>A0A644TPW7</accession>
<dbReference type="Gene3D" id="1.20.5.1930">
    <property type="match status" value="1"/>
</dbReference>
<evidence type="ECO:0000259" key="4">
    <source>
        <dbReference type="SMART" id="SM00387"/>
    </source>
</evidence>
<dbReference type="SMART" id="SM00387">
    <property type="entry name" value="HATPase_c"/>
    <property type="match status" value="1"/>
</dbReference>
<name>A0A644TPW7_9ZZZZ</name>
<dbReference type="InterPro" id="IPR036890">
    <property type="entry name" value="HATPase_C_sf"/>
</dbReference>
<dbReference type="InterPro" id="IPR011712">
    <property type="entry name" value="Sig_transdc_His_kin_sub3_dim/P"/>
</dbReference>
<dbReference type="InterPro" id="IPR008595">
    <property type="entry name" value="DegS"/>
</dbReference>
<dbReference type="AlphaFoldDB" id="A0A644TPW7"/>
<dbReference type="InterPro" id="IPR016381">
    <property type="entry name" value="Sig_transdc_His_kinase_DegS"/>
</dbReference>
<dbReference type="InterPro" id="IPR050482">
    <property type="entry name" value="Sensor_HK_TwoCompSys"/>
</dbReference>
<dbReference type="EC" id="2.7.13.3" evidence="5"/>
<feature type="coiled-coil region" evidence="3">
    <location>
        <begin position="29"/>
        <end position="141"/>
    </location>
</feature>
<protein>
    <submittedName>
        <fullName evidence="5">Signal transduction histidine-protein kinase/phosphatase DegS</fullName>
        <ecNumber evidence="5">2.7.13.3</ecNumber>
    </submittedName>
</protein>
<keyword evidence="3" id="KW-0175">Coiled coil</keyword>
<evidence type="ECO:0000256" key="2">
    <source>
        <dbReference type="ARBA" id="ARBA00022777"/>
    </source>
</evidence>
<reference evidence="5" key="1">
    <citation type="submission" date="2019-08" db="EMBL/GenBank/DDBJ databases">
        <authorList>
            <person name="Kucharzyk K."/>
            <person name="Murdoch R.W."/>
            <person name="Higgins S."/>
            <person name="Loffler F."/>
        </authorList>
    </citation>
    <scope>NUCLEOTIDE SEQUENCE</scope>
</reference>
<dbReference type="SUPFAM" id="SSF55874">
    <property type="entry name" value="ATPase domain of HSP90 chaperone/DNA topoisomerase II/histidine kinase"/>
    <property type="match status" value="1"/>
</dbReference>
<dbReference type="InterPro" id="IPR003594">
    <property type="entry name" value="HATPase_dom"/>
</dbReference>
<dbReference type="Pfam" id="PF05384">
    <property type="entry name" value="DegS"/>
    <property type="match status" value="1"/>
</dbReference>
<feature type="domain" description="Histidine kinase/HSP90-like ATPase" evidence="4">
    <location>
        <begin position="281"/>
        <end position="374"/>
    </location>
</feature>
<keyword evidence="1 5" id="KW-0808">Transferase</keyword>
<evidence type="ECO:0000256" key="1">
    <source>
        <dbReference type="ARBA" id="ARBA00022679"/>
    </source>
</evidence>